<dbReference type="FunFam" id="1.10.8.60:FF:000046">
    <property type="entry name" value="Lon protease homolog 2, peroxisomal"/>
    <property type="match status" value="1"/>
</dbReference>
<keyword evidence="8 10" id="KW-0576">Peroxisome</keyword>
<protein>
    <recommendedName>
        <fullName evidence="10">Lon protease homolog 2, peroxisomal</fullName>
        <ecNumber evidence="10">3.4.21.-</ecNumber>
    </recommendedName>
    <alternativeName>
        <fullName evidence="10">Lon protease-like protein 2</fullName>
        <shortName evidence="10">Lon protease 2</shortName>
    </alternativeName>
    <alternativeName>
        <fullName evidence="10">Peroxisomal Lon protease</fullName>
    </alternativeName>
</protein>
<dbReference type="FunFam" id="2.30.130.40:FF:000003">
    <property type="entry name" value="Lon protease homolog 2, peroxisomal"/>
    <property type="match status" value="1"/>
</dbReference>
<dbReference type="InterPro" id="IPR014721">
    <property type="entry name" value="Ribsml_uS5_D2-typ_fold_subgr"/>
</dbReference>
<accession>A0A340WPJ2</accession>
<dbReference type="InterPro" id="IPR004815">
    <property type="entry name" value="Lon_bac/euk-typ"/>
</dbReference>
<dbReference type="PRINTS" id="PR00830">
    <property type="entry name" value="ENDOLAPTASE"/>
</dbReference>
<dbReference type="Gene3D" id="1.20.5.5270">
    <property type="match status" value="1"/>
</dbReference>
<dbReference type="InterPro" id="IPR003593">
    <property type="entry name" value="AAA+_ATPase"/>
</dbReference>
<dbReference type="GO" id="GO:0005782">
    <property type="term" value="C:peroxisomal matrix"/>
    <property type="evidence" value="ECO:0007669"/>
    <property type="project" value="UniProtKB-SubCell"/>
</dbReference>
<evidence type="ECO:0000256" key="13">
    <source>
        <dbReference type="PIRSR" id="PIRSR001174-2"/>
    </source>
</evidence>
<evidence type="ECO:0000256" key="6">
    <source>
        <dbReference type="ARBA" id="ARBA00022840"/>
    </source>
</evidence>
<comment type="subunit">
    <text evidence="9">Interacts with PEX5. Interacts with TYSND1. May interact with enzymes involved in beta-oxidation of fatty acids, including ACOX1/AOX.</text>
</comment>
<evidence type="ECO:0000313" key="18">
    <source>
        <dbReference type="Proteomes" id="UP000265300"/>
    </source>
</evidence>
<dbReference type="EC" id="3.4.21.-" evidence="10"/>
<evidence type="ECO:0000256" key="14">
    <source>
        <dbReference type="PROSITE-ProRule" id="PRU01122"/>
    </source>
</evidence>
<dbReference type="Gene3D" id="3.40.50.300">
    <property type="entry name" value="P-loop containing nucleotide triphosphate hydrolases"/>
    <property type="match status" value="1"/>
</dbReference>
<gene>
    <name evidence="10 19" type="primary">LONP2</name>
</gene>
<evidence type="ECO:0000256" key="10">
    <source>
        <dbReference type="HAMAP-Rule" id="MF_03121"/>
    </source>
</evidence>
<dbReference type="GO" id="GO:0006515">
    <property type="term" value="P:protein quality control for misfolded or incompletely synthesized proteins"/>
    <property type="evidence" value="ECO:0007669"/>
    <property type="project" value="UniProtKB-UniRule"/>
</dbReference>
<dbReference type="Pfam" id="PF00004">
    <property type="entry name" value="AAA"/>
    <property type="match status" value="1"/>
</dbReference>
<dbReference type="CTD" id="83752"/>
<dbReference type="PANTHER" id="PTHR10046">
    <property type="entry name" value="ATP DEPENDENT LON PROTEASE FAMILY MEMBER"/>
    <property type="match status" value="1"/>
</dbReference>
<reference evidence="19" key="1">
    <citation type="submission" date="2025-08" db="UniProtKB">
        <authorList>
            <consortium name="RefSeq"/>
        </authorList>
    </citation>
    <scope>IDENTIFICATION</scope>
</reference>
<comment type="subcellular location">
    <subcellularLocation>
        <location evidence="1 10">Peroxisome matrix</location>
    </subcellularLocation>
</comment>
<dbReference type="GO" id="GO:0005524">
    <property type="term" value="F:ATP binding"/>
    <property type="evidence" value="ECO:0007669"/>
    <property type="project" value="UniProtKB-UniRule"/>
</dbReference>
<dbReference type="RefSeq" id="XP_007450696.1">
    <property type="nucleotide sequence ID" value="XM_007450634.1"/>
</dbReference>
<comment type="similarity">
    <text evidence="10 11 14 15">Belongs to the peptidase S16 family.</text>
</comment>
<dbReference type="FunFam" id="3.30.230.10:FF:000019">
    <property type="entry name" value="Lon protease homolog 2, peroxisomal"/>
    <property type="match status" value="1"/>
</dbReference>
<feature type="active site" evidence="10 12">
    <location>
        <position position="699"/>
    </location>
</feature>
<dbReference type="GeneID" id="103090281"/>
<sequence>MSSLSPIQIPSRLPLLLTHEGVLLPGSTMRTSVDSARNLQLVRSRLLKGTSLQSTILGVIPNTPDPASDAQDLPPLHRIGTAALAVQVVGSNWPKPHYTLLITGLCRFQIVQVIKEKPYPVAKVEQLDWLEEFHNTCKTREELGELSEQFYKYAVQILDAVSLEERFKMTIPLLVRQIEGLKLLQKTRKHKQDDDKRVIAIRPIRRITHIPGTLEDEDEDEDNDDIVMLEKKIRTSSMPDQAHKVCVKEIKRLKKMPQSMPEYALTRNYLELMVELPWNKSTTDRLDIRAARILLDNDHYAMEKLKKRVLEYLAVRQLKNNLKGPILCFVGPPGVGKTSVGRSVAKTLGREFHRIALGGVCDQSDIRGHRRTYVGSMPGRIINGLKTVGVNNPVFLLDEVDKLGKSLQGDPAAALLEVLDPEQNHNFTDHYLNVAFDLSQVLFIATANTTATIPPALLDRMEIIQVPGYTQEEKIEIAHRHLIPKQLEQHGLTPQQIQIPQVTTLDIITRYTREAGVRSLDRKLGAICRAVAVKVAEGQHREARLDRPDVAEGEGYREHIVRDTKPESINDTTDLALPPEMPILIDFHALKDILGPPMYEMEVSERLSQPGVAIGLAWTPLGGEIMFVEASRMDGEGQLTLTGQLGDVMKESAHLAISWLRSNAKKYHLTNASGSFDLLENTDIHLHFPAGAVTKDGPSAGVTIATCLASLFSGRLVCSDVAMTGEITLRGLVLPVGGIKDKVLAAHRAGLKRVIIPQRNEKDLEEIPGNVRQDLSFVTATCLDEVLNAAFDGGFTVSTRPGLLNSKL</sequence>
<dbReference type="FunFam" id="1.20.5.5270:FF:000003">
    <property type="entry name" value="Lon protease homolog 2, peroxisomal"/>
    <property type="match status" value="1"/>
</dbReference>
<evidence type="ECO:0000256" key="2">
    <source>
        <dbReference type="ARBA" id="ARBA00022670"/>
    </source>
</evidence>
<dbReference type="FunFam" id="3.40.50.300:FF:000382">
    <property type="entry name" value="Lon protease homolog 2, peroxisomal"/>
    <property type="match status" value="1"/>
</dbReference>
<keyword evidence="18" id="KW-1185">Reference proteome</keyword>
<dbReference type="AlphaFoldDB" id="A0A340WPJ2"/>
<feature type="short sequence motif" description="Microbody targeting signal" evidence="10">
    <location>
        <begin position="806"/>
        <end position="808"/>
    </location>
</feature>
<dbReference type="Pfam" id="PF22667">
    <property type="entry name" value="Lon_lid"/>
    <property type="match status" value="1"/>
</dbReference>
<dbReference type="Gene3D" id="1.10.8.60">
    <property type="match status" value="1"/>
</dbReference>
<dbReference type="InterPro" id="IPR003959">
    <property type="entry name" value="ATPase_AAA_core"/>
</dbReference>
<feature type="domain" description="Lon proteolytic" evidence="16">
    <location>
        <begin position="607"/>
        <end position="793"/>
    </location>
</feature>
<feature type="active site" evidence="10 12">
    <location>
        <position position="742"/>
    </location>
</feature>
<dbReference type="CDD" id="cd19500">
    <property type="entry name" value="RecA-like_Lon"/>
    <property type="match status" value="1"/>
</dbReference>
<dbReference type="GO" id="GO:0016485">
    <property type="term" value="P:protein processing"/>
    <property type="evidence" value="ECO:0007669"/>
    <property type="project" value="UniProtKB-UniRule"/>
</dbReference>
<dbReference type="Gene3D" id="2.30.130.40">
    <property type="entry name" value="LON domain-like"/>
    <property type="match status" value="1"/>
</dbReference>
<dbReference type="PROSITE" id="PS01046">
    <property type="entry name" value="LON_SER"/>
    <property type="match status" value="1"/>
</dbReference>
<evidence type="ECO:0000259" key="17">
    <source>
        <dbReference type="PROSITE" id="PS51787"/>
    </source>
</evidence>
<evidence type="ECO:0000256" key="9">
    <source>
        <dbReference type="ARBA" id="ARBA00046919"/>
    </source>
</evidence>
<proteinExistence type="inferred from homology"/>
<dbReference type="InterPro" id="IPR046336">
    <property type="entry name" value="Lon_prtase_N_sf"/>
</dbReference>
<dbReference type="GO" id="GO:0004252">
    <property type="term" value="F:serine-type endopeptidase activity"/>
    <property type="evidence" value="ECO:0007669"/>
    <property type="project" value="UniProtKB-UniRule"/>
</dbReference>
<feature type="binding site" evidence="10 13">
    <location>
        <begin position="331"/>
        <end position="338"/>
    </location>
    <ligand>
        <name>ATP</name>
        <dbReference type="ChEBI" id="CHEBI:30616"/>
    </ligand>
</feature>
<dbReference type="Proteomes" id="UP000265300">
    <property type="component" value="Unplaced"/>
</dbReference>
<name>A0A340WPJ2_LIPVE</name>
<dbReference type="InterPro" id="IPR027065">
    <property type="entry name" value="Lon_Prtase"/>
</dbReference>
<keyword evidence="5 10" id="KW-0720">Serine protease</keyword>
<dbReference type="InterPro" id="IPR054594">
    <property type="entry name" value="Lon_lid"/>
</dbReference>
<dbReference type="Pfam" id="PF02190">
    <property type="entry name" value="LON_substr_bdg"/>
    <property type="match status" value="1"/>
</dbReference>
<dbReference type="PIRSF" id="PIRSF001174">
    <property type="entry name" value="Lon_proteas"/>
    <property type="match status" value="1"/>
</dbReference>
<dbReference type="GO" id="GO:0016887">
    <property type="term" value="F:ATP hydrolysis activity"/>
    <property type="evidence" value="ECO:0007669"/>
    <property type="project" value="UniProtKB-UniRule"/>
</dbReference>
<evidence type="ECO:0000313" key="19">
    <source>
        <dbReference type="RefSeq" id="XP_007450696.1"/>
    </source>
</evidence>
<keyword evidence="4 10" id="KW-0378">Hydrolase</keyword>
<organism evidence="18 19">
    <name type="scientific">Lipotes vexillifer</name>
    <name type="common">Yangtze river dolphin</name>
    <dbReference type="NCBI Taxonomy" id="118797"/>
    <lineage>
        <taxon>Eukaryota</taxon>
        <taxon>Metazoa</taxon>
        <taxon>Chordata</taxon>
        <taxon>Craniata</taxon>
        <taxon>Vertebrata</taxon>
        <taxon>Euteleostomi</taxon>
        <taxon>Mammalia</taxon>
        <taxon>Eutheria</taxon>
        <taxon>Laurasiatheria</taxon>
        <taxon>Artiodactyla</taxon>
        <taxon>Whippomorpha</taxon>
        <taxon>Cetacea</taxon>
        <taxon>Odontoceti</taxon>
        <taxon>Lipotidae</taxon>
        <taxon>Lipotes</taxon>
    </lineage>
</organism>
<dbReference type="GO" id="GO:0016558">
    <property type="term" value="P:protein import into peroxisome matrix"/>
    <property type="evidence" value="ECO:0007669"/>
    <property type="project" value="UniProtKB-UniRule"/>
</dbReference>
<evidence type="ECO:0000256" key="8">
    <source>
        <dbReference type="ARBA" id="ARBA00023140"/>
    </source>
</evidence>
<keyword evidence="3 10" id="KW-0547">Nucleotide-binding</keyword>
<evidence type="ECO:0000256" key="12">
    <source>
        <dbReference type="PIRSR" id="PIRSR001174-1"/>
    </source>
</evidence>
<dbReference type="InterPro" id="IPR008269">
    <property type="entry name" value="Lon_proteolytic"/>
</dbReference>
<evidence type="ECO:0000259" key="16">
    <source>
        <dbReference type="PROSITE" id="PS51786"/>
    </source>
</evidence>
<dbReference type="SMART" id="SM00382">
    <property type="entry name" value="AAA"/>
    <property type="match status" value="1"/>
</dbReference>
<dbReference type="InterPro" id="IPR015947">
    <property type="entry name" value="PUA-like_sf"/>
</dbReference>
<evidence type="ECO:0000256" key="7">
    <source>
        <dbReference type="ARBA" id="ARBA00022990"/>
    </source>
</evidence>
<comment type="function">
    <text evidence="10">ATP-dependent serine protease that mediates the selective degradation of misfolded and unassembled polypeptides in the peroxisomal matrix. Necessary for type 2 peroxisome targeting signal (PTS2)-containing protein processing and facilitates peroxisome matrix protein import. May indirectly regulate peroxisomal fatty acid beta-oxidation through degradation of the self-processed forms of TYSND1.</text>
</comment>
<evidence type="ECO:0000256" key="11">
    <source>
        <dbReference type="PIRNR" id="PIRNR001174"/>
    </source>
</evidence>
<dbReference type="SUPFAM" id="SSF54211">
    <property type="entry name" value="Ribosomal protein S5 domain 2-like"/>
    <property type="match status" value="1"/>
</dbReference>
<dbReference type="Pfam" id="PF05362">
    <property type="entry name" value="Lon_C"/>
    <property type="match status" value="1"/>
</dbReference>
<dbReference type="HAMAP" id="MF_03121">
    <property type="entry name" value="lonp2_euk"/>
    <property type="match status" value="1"/>
</dbReference>
<dbReference type="SUPFAM" id="SSF52540">
    <property type="entry name" value="P-loop containing nucleoside triphosphate hydrolases"/>
    <property type="match status" value="1"/>
</dbReference>
<keyword evidence="2 10" id="KW-0645">Protease</keyword>
<dbReference type="InterPro" id="IPR027417">
    <property type="entry name" value="P-loop_NTPase"/>
</dbReference>
<feature type="domain" description="Lon N-terminal" evidence="17">
    <location>
        <begin position="13"/>
        <end position="281"/>
    </location>
</feature>
<dbReference type="Gene3D" id="3.30.230.10">
    <property type="match status" value="1"/>
</dbReference>
<dbReference type="InterPro" id="IPR027501">
    <property type="entry name" value="Lonp2_euk"/>
</dbReference>
<evidence type="ECO:0000256" key="5">
    <source>
        <dbReference type="ARBA" id="ARBA00022825"/>
    </source>
</evidence>
<dbReference type="PROSITE" id="PS51787">
    <property type="entry name" value="LON_N"/>
    <property type="match status" value="1"/>
</dbReference>
<dbReference type="InterPro" id="IPR020568">
    <property type="entry name" value="Ribosomal_Su5_D2-typ_SF"/>
</dbReference>
<evidence type="ECO:0000256" key="15">
    <source>
        <dbReference type="RuleBase" id="RU000591"/>
    </source>
</evidence>
<evidence type="ECO:0000256" key="4">
    <source>
        <dbReference type="ARBA" id="ARBA00022801"/>
    </source>
</evidence>
<dbReference type="GO" id="GO:0004176">
    <property type="term" value="F:ATP-dependent peptidase activity"/>
    <property type="evidence" value="ECO:0007669"/>
    <property type="project" value="UniProtKB-UniRule"/>
</dbReference>
<evidence type="ECO:0000256" key="1">
    <source>
        <dbReference type="ARBA" id="ARBA00004253"/>
    </source>
</evidence>
<keyword evidence="7" id="KW-0007">Acetylation</keyword>
<dbReference type="InterPro" id="IPR008268">
    <property type="entry name" value="Peptidase_S16_AS"/>
</dbReference>
<keyword evidence="6 10" id="KW-0067">ATP-binding</keyword>
<evidence type="ECO:0000256" key="3">
    <source>
        <dbReference type="ARBA" id="ARBA00022741"/>
    </source>
</evidence>
<dbReference type="SUPFAM" id="SSF88697">
    <property type="entry name" value="PUA domain-like"/>
    <property type="match status" value="1"/>
</dbReference>
<dbReference type="NCBIfam" id="TIGR00763">
    <property type="entry name" value="lon"/>
    <property type="match status" value="1"/>
</dbReference>
<dbReference type="PROSITE" id="PS51786">
    <property type="entry name" value="LON_PROTEOLYTIC"/>
    <property type="match status" value="1"/>
</dbReference>
<dbReference type="InterPro" id="IPR003111">
    <property type="entry name" value="Lon_prtase_N"/>
</dbReference>